<gene>
    <name evidence="7" type="ORF">BBC0122_006580</name>
</gene>
<feature type="transmembrane region" description="Helical" evidence="5">
    <location>
        <begin position="21"/>
        <end position="41"/>
    </location>
</feature>
<keyword evidence="8" id="KW-1185">Reference proteome</keyword>
<dbReference type="InterPro" id="IPR049453">
    <property type="entry name" value="Memb_transporter_dom"/>
</dbReference>
<dbReference type="KEGG" id="bapi:BBC0122_006580"/>
<comment type="subcellular location">
    <subcellularLocation>
        <location evidence="1">Membrane</location>
        <topology evidence="1">Multi-pass membrane protein</topology>
    </subcellularLocation>
</comment>
<dbReference type="Pfam" id="PF13515">
    <property type="entry name" value="FUSC_2"/>
    <property type="match status" value="1"/>
</dbReference>
<keyword evidence="2 5" id="KW-0812">Transmembrane</keyword>
<feature type="domain" description="Integral membrane bound transporter" evidence="6">
    <location>
        <begin position="33"/>
        <end position="155"/>
    </location>
</feature>
<protein>
    <submittedName>
        <fullName evidence="7">Uncharacterized membrane protein YgaE, UPF0421/DUF939 family</fullName>
    </submittedName>
</protein>
<keyword evidence="3 5" id="KW-1133">Transmembrane helix</keyword>
<organism evidence="7 8">
    <name type="scientific">Bartonella choladocola</name>
    <dbReference type="NCBI Taxonomy" id="2750995"/>
    <lineage>
        <taxon>Bacteria</taxon>
        <taxon>Pseudomonadati</taxon>
        <taxon>Pseudomonadota</taxon>
        <taxon>Alphaproteobacteria</taxon>
        <taxon>Hyphomicrobiales</taxon>
        <taxon>Bartonellaceae</taxon>
        <taxon>Bartonella</taxon>
    </lineage>
</organism>
<dbReference type="RefSeq" id="WP_077991338.1">
    <property type="nucleotide sequence ID" value="NZ_CP015625.1"/>
</dbReference>
<sequence length="384" mass="42245">MMTTGFRIKLRQAFNQVQASWKDALCAGLAAGLAWFVSFHFLDHEHPIYAAMTALICLAPGIPSHGRQAIYVLAGVLTGVAVGELTLLLPPMPTEVRIAIVGFAGMTIASAYSIVPAIIIQAGISAVMVFALGADVAGWTRAIDVAVGTSIGLVFSQILFTPDPLKTLHSAVERFFKEVALNYTLATDALERNDVAAAIKAMKSCSRTHSALIGLIGAIDVTRSNARWTLRGRFSSREVASLSARYDQSGIRLYASSLLFCEAMVNAIRKGREPPPDWLVEALKLIVKNCRFIAGEANSGQQFVFPDRSDRAEASLTWRECVIDIEMVETTLARFYKSRTRKHRLAAYRKKQILDAVRKEIEERKREETLLSAEEDEKSNKTPL</sequence>
<dbReference type="Proteomes" id="UP000189632">
    <property type="component" value="Chromosome"/>
</dbReference>
<dbReference type="GO" id="GO:0016020">
    <property type="term" value="C:membrane"/>
    <property type="evidence" value="ECO:0007669"/>
    <property type="project" value="UniProtKB-SubCell"/>
</dbReference>
<feature type="transmembrane region" description="Helical" evidence="5">
    <location>
        <begin position="109"/>
        <end position="130"/>
    </location>
</feature>
<evidence type="ECO:0000256" key="5">
    <source>
        <dbReference type="SAM" id="Phobius"/>
    </source>
</evidence>
<name>A0A1U9MFQ9_9HYPH</name>
<proteinExistence type="predicted"/>
<accession>A0A1U9MFQ9</accession>
<feature type="transmembrane region" description="Helical" evidence="5">
    <location>
        <begin position="70"/>
        <end position="89"/>
    </location>
</feature>
<evidence type="ECO:0000259" key="6">
    <source>
        <dbReference type="Pfam" id="PF13515"/>
    </source>
</evidence>
<evidence type="ECO:0000313" key="8">
    <source>
        <dbReference type="Proteomes" id="UP000189632"/>
    </source>
</evidence>
<evidence type="ECO:0000256" key="3">
    <source>
        <dbReference type="ARBA" id="ARBA00022989"/>
    </source>
</evidence>
<dbReference type="STRING" id="1686310.BBC0244_006740"/>
<evidence type="ECO:0000256" key="2">
    <source>
        <dbReference type="ARBA" id="ARBA00022692"/>
    </source>
</evidence>
<evidence type="ECO:0000256" key="4">
    <source>
        <dbReference type="ARBA" id="ARBA00023136"/>
    </source>
</evidence>
<reference evidence="7 8" key="1">
    <citation type="submission" date="2016-11" db="EMBL/GenBank/DDBJ databases">
        <title>Comparative genomics of Bartonella apis.</title>
        <authorList>
            <person name="Engel P."/>
        </authorList>
    </citation>
    <scope>NUCLEOTIDE SEQUENCE [LARGE SCALE GENOMIC DNA]</scope>
    <source>
        <strain evidence="7 8">BBC0122</strain>
    </source>
</reference>
<dbReference type="EMBL" id="CP015625">
    <property type="protein sequence ID" value="AQT46787.1"/>
    <property type="molecule type" value="Genomic_DNA"/>
</dbReference>
<evidence type="ECO:0000313" key="7">
    <source>
        <dbReference type="EMBL" id="AQT46787.1"/>
    </source>
</evidence>
<evidence type="ECO:0000256" key="1">
    <source>
        <dbReference type="ARBA" id="ARBA00004141"/>
    </source>
</evidence>
<dbReference type="AlphaFoldDB" id="A0A1U9MFQ9"/>
<dbReference type="OrthoDB" id="8791282at2"/>
<keyword evidence="4 5" id="KW-0472">Membrane</keyword>